<feature type="compositionally biased region" description="Basic and acidic residues" evidence="1">
    <location>
        <begin position="19"/>
        <end position="30"/>
    </location>
</feature>
<evidence type="ECO:0000313" key="3">
    <source>
        <dbReference type="Proteomes" id="UP000324285"/>
    </source>
</evidence>
<proteinExistence type="predicted"/>
<protein>
    <submittedName>
        <fullName evidence="2">Phosphohistidine phosphatase SixA</fullName>
    </submittedName>
</protein>
<reference evidence="2" key="1">
    <citation type="submission" date="2021-02" db="EMBL/GenBank/DDBJ databases">
        <title>Strain Y2R2, a novel species of the genus Halomonas.</title>
        <authorList>
            <person name="Huang H."/>
        </authorList>
    </citation>
    <scope>NUCLEOTIDE SEQUENCE</scope>
    <source>
        <strain evidence="2">Y2R2</strain>
    </source>
</reference>
<dbReference type="Proteomes" id="UP000324285">
    <property type="component" value="Chromosome"/>
</dbReference>
<dbReference type="GO" id="GO:0005737">
    <property type="term" value="C:cytoplasm"/>
    <property type="evidence" value="ECO:0007669"/>
    <property type="project" value="InterPro"/>
</dbReference>
<dbReference type="Pfam" id="PF00300">
    <property type="entry name" value="His_Phos_1"/>
    <property type="match status" value="1"/>
</dbReference>
<dbReference type="EMBL" id="CP038437">
    <property type="protein sequence ID" value="QEM80965.1"/>
    <property type="molecule type" value="Genomic_DNA"/>
</dbReference>
<dbReference type="InterPro" id="IPR029033">
    <property type="entry name" value="His_PPase_superfam"/>
</dbReference>
<dbReference type="GO" id="GO:0101006">
    <property type="term" value="F:protein histidine phosphatase activity"/>
    <property type="evidence" value="ECO:0007669"/>
    <property type="project" value="InterPro"/>
</dbReference>
<dbReference type="KEGG" id="hbh:E4T21_04925"/>
<feature type="region of interest" description="Disordered" evidence="1">
    <location>
        <begin position="1"/>
        <end position="30"/>
    </location>
</feature>
<dbReference type="InterPro" id="IPR013078">
    <property type="entry name" value="His_Pase_superF_clade-1"/>
</dbReference>
<accession>A0A5C1NFC0</accession>
<sequence>MAEPLLIMRHGQAEPGFPDPDRRLSRKGEKEARRMGRWLAKRKDLDVARLRLVASPYVRAQQTAALVADALADRSGSEPDIDTLELITPDDSPQVVIDWLLGEDDDCPLILVSHMPLVAALTGMLIEGRNDAGIGFSTAAIAELHADVRAAGCSRLVGLMTPSQLK</sequence>
<organism evidence="2 3">
    <name type="scientific">Halomonas binhaiensis</name>
    <dbReference type="NCBI Taxonomy" id="2562282"/>
    <lineage>
        <taxon>Bacteria</taxon>
        <taxon>Pseudomonadati</taxon>
        <taxon>Pseudomonadota</taxon>
        <taxon>Gammaproteobacteria</taxon>
        <taxon>Oceanospirillales</taxon>
        <taxon>Halomonadaceae</taxon>
        <taxon>Halomonas</taxon>
    </lineage>
</organism>
<evidence type="ECO:0000313" key="2">
    <source>
        <dbReference type="EMBL" id="QEM80965.1"/>
    </source>
</evidence>
<dbReference type="OrthoDB" id="280692at2"/>
<dbReference type="NCBIfam" id="TIGR00249">
    <property type="entry name" value="sixA"/>
    <property type="match status" value="1"/>
</dbReference>
<keyword evidence="3" id="KW-1185">Reference proteome</keyword>
<dbReference type="SUPFAM" id="SSF53254">
    <property type="entry name" value="Phosphoglycerate mutase-like"/>
    <property type="match status" value="1"/>
</dbReference>
<dbReference type="Gene3D" id="3.40.50.1240">
    <property type="entry name" value="Phosphoglycerate mutase-like"/>
    <property type="match status" value="1"/>
</dbReference>
<name>A0A5C1NFC0_9GAMM</name>
<dbReference type="InterPro" id="IPR004449">
    <property type="entry name" value="SixA"/>
</dbReference>
<dbReference type="CDD" id="cd07067">
    <property type="entry name" value="HP_PGM_like"/>
    <property type="match status" value="1"/>
</dbReference>
<dbReference type="AlphaFoldDB" id="A0A5C1NFC0"/>
<evidence type="ECO:0000256" key="1">
    <source>
        <dbReference type="SAM" id="MobiDB-lite"/>
    </source>
</evidence>
<dbReference type="SMART" id="SM00855">
    <property type="entry name" value="PGAM"/>
    <property type="match status" value="1"/>
</dbReference>
<gene>
    <name evidence="2" type="primary">sixA</name>
    <name evidence="2" type="ORF">E4T21_04925</name>
</gene>
<dbReference type="RefSeq" id="WP_149283980.1">
    <property type="nucleotide sequence ID" value="NZ_CP038437.2"/>
</dbReference>